<dbReference type="InterPro" id="IPR000489">
    <property type="entry name" value="Pterin-binding_dom"/>
</dbReference>
<accession>A0A517TCX1</accession>
<reference evidence="3 4" key="1">
    <citation type="submission" date="2019-02" db="EMBL/GenBank/DDBJ databases">
        <title>Deep-cultivation of Planctomycetes and their phenomic and genomic characterization uncovers novel biology.</title>
        <authorList>
            <person name="Wiegand S."/>
            <person name="Jogler M."/>
            <person name="Boedeker C."/>
            <person name="Pinto D."/>
            <person name="Vollmers J."/>
            <person name="Rivas-Marin E."/>
            <person name="Kohn T."/>
            <person name="Peeters S.H."/>
            <person name="Heuer A."/>
            <person name="Rast P."/>
            <person name="Oberbeckmann S."/>
            <person name="Bunk B."/>
            <person name="Jeske O."/>
            <person name="Meyerdierks A."/>
            <person name="Storesund J.E."/>
            <person name="Kallscheuer N."/>
            <person name="Luecker S."/>
            <person name="Lage O.M."/>
            <person name="Pohl T."/>
            <person name="Merkel B.J."/>
            <person name="Hornburger P."/>
            <person name="Mueller R.-W."/>
            <person name="Bruemmer F."/>
            <person name="Labrenz M."/>
            <person name="Spormann A.M."/>
            <person name="Op den Camp H."/>
            <person name="Overmann J."/>
            <person name="Amann R."/>
            <person name="Jetten M.S.M."/>
            <person name="Mascher T."/>
            <person name="Medema M.H."/>
            <person name="Devos D.P."/>
            <person name="Kaster A.-K."/>
            <person name="Ovreas L."/>
            <person name="Rohde M."/>
            <person name="Galperin M.Y."/>
            <person name="Jogler C."/>
        </authorList>
    </citation>
    <scope>NUCLEOTIDE SEQUENCE [LARGE SCALE GENOMIC DNA]</scope>
    <source>
        <strain evidence="3 4">V22</strain>
    </source>
</reference>
<dbReference type="Pfam" id="PF14251">
    <property type="entry name" value="PterinBD-DUF4346"/>
    <property type="match status" value="1"/>
</dbReference>
<protein>
    <submittedName>
        <fullName evidence="3">Pterin binding enzyme</fullName>
    </submittedName>
</protein>
<keyword evidence="4" id="KW-1185">Reference proteome</keyword>
<dbReference type="SUPFAM" id="SSF51717">
    <property type="entry name" value="Dihydropteroate synthetase-like"/>
    <property type="match status" value="1"/>
</dbReference>
<proteinExistence type="predicted"/>
<feature type="region of interest" description="Disordered" evidence="1">
    <location>
        <begin position="451"/>
        <end position="472"/>
    </location>
</feature>
<dbReference type="PROSITE" id="PS50972">
    <property type="entry name" value="PTERIN_BINDING"/>
    <property type="match status" value="1"/>
</dbReference>
<feature type="domain" description="Pterin-binding" evidence="2">
    <location>
        <begin position="97"/>
        <end position="330"/>
    </location>
</feature>
<gene>
    <name evidence="3" type="ORF">V22_34810</name>
</gene>
<dbReference type="RefSeq" id="WP_145265138.1">
    <property type="nucleotide sequence ID" value="NZ_CP036316.1"/>
</dbReference>
<dbReference type="InterPro" id="IPR045406">
    <property type="entry name" value="DUF6513"/>
</dbReference>
<evidence type="ECO:0000313" key="4">
    <source>
        <dbReference type="Proteomes" id="UP000319976"/>
    </source>
</evidence>
<evidence type="ECO:0000259" key="2">
    <source>
        <dbReference type="PROSITE" id="PS50972"/>
    </source>
</evidence>
<dbReference type="OrthoDB" id="4029442at2"/>
<evidence type="ECO:0000313" key="3">
    <source>
        <dbReference type="EMBL" id="QDT66216.1"/>
    </source>
</evidence>
<dbReference type="AlphaFoldDB" id="A0A517TCX1"/>
<sequence length="472" mass="52963">MPRERILFITGRLAEDSVREMVRHAGGGTQFDFDVTVIGVNVAAFITPKLLLRKLEVEGEYDRAIVPGWCDGDLAEVSQRFGIPFERGPHDVRDLPEYLSGKRREKPELIEYSIEVLAEINHATRLPTEQLLSIARHYAEDGANVIDIGTVPGESQPACVSEIVKLLRDEGLRVSIDSFERAEVEAAIAAGAELVLSCNQSNIDWLPKLGVEVVAIPDEISDLASVEQTLEELDRLGTRFRLDPILEPIGFGFADSLMRYYTARHRWPEVPIMMGIGNLTELTEVDSAGVNMLLIAFCEELGIQSVLTTEVINWCRSSVNEIDIARKLTHYSVGRRVIPKHLDSSLVALRDPKPGHPSASELDSLAEKIRDPNFRIHTDGEQLHLMNRDGHLSGDDPFELFDRVIERVGQLESSHAFYLGYEMAKAVTAMTLGKRYQQDQPLQWGFLTREEQSAVDRRHQKRTERDSEGGES</sequence>
<dbReference type="KEGG" id="chya:V22_34810"/>
<dbReference type="GO" id="GO:0042558">
    <property type="term" value="P:pteridine-containing compound metabolic process"/>
    <property type="evidence" value="ECO:0007669"/>
    <property type="project" value="InterPro"/>
</dbReference>
<dbReference type="EMBL" id="CP036316">
    <property type="protein sequence ID" value="QDT66216.1"/>
    <property type="molecule type" value="Genomic_DNA"/>
</dbReference>
<dbReference type="InterPro" id="IPR011005">
    <property type="entry name" value="Dihydropteroate_synth-like_sf"/>
</dbReference>
<dbReference type="Pfam" id="PF00809">
    <property type="entry name" value="Pterin_bind"/>
    <property type="match status" value="1"/>
</dbReference>
<name>A0A517TCX1_9PLAN</name>
<evidence type="ECO:0000256" key="1">
    <source>
        <dbReference type="SAM" id="MobiDB-lite"/>
    </source>
</evidence>
<dbReference type="InterPro" id="IPR025595">
    <property type="entry name" value="PterinBD-DUF4346"/>
</dbReference>
<dbReference type="Proteomes" id="UP000319976">
    <property type="component" value="Chromosome"/>
</dbReference>
<dbReference type="Gene3D" id="3.20.20.20">
    <property type="entry name" value="Dihydropteroate synthase-like"/>
    <property type="match status" value="1"/>
</dbReference>
<dbReference type="Pfam" id="PF20123">
    <property type="entry name" value="DUF6513"/>
    <property type="match status" value="1"/>
</dbReference>
<organism evidence="3 4">
    <name type="scientific">Calycomorphotria hydatis</name>
    <dbReference type="NCBI Taxonomy" id="2528027"/>
    <lineage>
        <taxon>Bacteria</taxon>
        <taxon>Pseudomonadati</taxon>
        <taxon>Planctomycetota</taxon>
        <taxon>Planctomycetia</taxon>
        <taxon>Planctomycetales</taxon>
        <taxon>Planctomycetaceae</taxon>
        <taxon>Calycomorphotria</taxon>
    </lineage>
</organism>